<dbReference type="SUPFAM" id="SSF46689">
    <property type="entry name" value="Homeodomain-like"/>
    <property type="match status" value="1"/>
</dbReference>
<dbReference type="GO" id="GO:0000156">
    <property type="term" value="F:phosphorelay response regulator activity"/>
    <property type="evidence" value="ECO:0007669"/>
    <property type="project" value="InterPro"/>
</dbReference>
<dbReference type="KEGG" id="hli:HLI_15595"/>
<dbReference type="InterPro" id="IPR002078">
    <property type="entry name" value="Sigma_54_int"/>
</dbReference>
<dbReference type="InterPro" id="IPR002197">
    <property type="entry name" value="HTH_Fis"/>
</dbReference>
<dbReference type="Proteomes" id="UP000287756">
    <property type="component" value="Chromosome"/>
</dbReference>
<dbReference type="Gene3D" id="3.40.50.2300">
    <property type="match status" value="1"/>
</dbReference>
<reference evidence="6 7" key="1">
    <citation type="submission" date="2018-01" db="EMBL/GenBank/DDBJ databases">
        <title>The whole genome sequencing and assembly of Halobacillus litoralis ERB031 strain.</title>
        <authorList>
            <person name="Lee S.-J."/>
            <person name="Park M.-K."/>
            <person name="Kim J.-Y."/>
            <person name="Lee Y.-J."/>
            <person name="Yi H."/>
            <person name="Bahn Y.-S."/>
            <person name="Kim J.F."/>
            <person name="Lee D.-W."/>
        </authorList>
    </citation>
    <scope>NUCLEOTIDE SEQUENCE [LARGE SCALE GENOMIC DNA]</scope>
    <source>
        <strain evidence="6 7">ERB 031</strain>
    </source>
</reference>
<protein>
    <recommendedName>
        <fullName evidence="5">Sigma-54 factor interaction domain-containing protein</fullName>
    </recommendedName>
</protein>
<dbReference type="PROSITE" id="PS50045">
    <property type="entry name" value="SIGMA54_INTERACT_4"/>
    <property type="match status" value="1"/>
</dbReference>
<dbReference type="GO" id="GO:0005524">
    <property type="term" value="F:ATP binding"/>
    <property type="evidence" value="ECO:0007669"/>
    <property type="project" value="UniProtKB-KW"/>
</dbReference>
<keyword evidence="2" id="KW-0067">ATP-binding</keyword>
<gene>
    <name evidence="6" type="ORF">HLI_15595</name>
</gene>
<dbReference type="Pfam" id="PF02954">
    <property type="entry name" value="HTH_8"/>
    <property type="match status" value="1"/>
</dbReference>
<feature type="domain" description="Sigma-54 factor interaction" evidence="5">
    <location>
        <begin position="302"/>
        <end position="506"/>
    </location>
</feature>
<name>A0A410MFL5_9BACI</name>
<proteinExistence type="predicted"/>
<evidence type="ECO:0000313" key="6">
    <source>
        <dbReference type="EMBL" id="QAS53522.1"/>
    </source>
</evidence>
<dbReference type="AlphaFoldDB" id="A0A410MFL5"/>
<dbReference type="PANTHER" id="PTHR32071">
    <property type="entry name" value="TRANSCRIPTIONAL REGULATORY PROTEIN"/>
    <property type="match status" value="1"/>
</dbReference>
<accession>A0A410MFL5</accession>
<dbReference type="InterPro" id="IPR058031">
    <property type="entry name" value="AAA_lid_NorR"/>
</dbReference>
<evidence type="ECO:0000256" key="1">
    <source>
        <dbReference type="ARBA" id="ARBA00022741"/>
    </source>
</evidence>
<dbReference type="Pfam" id="PF25601">
    <property type="entry name" value="AAA_lid_14"/>
    <property type="match status" value="1"/>
</dbReference>
<dbReference type="SUPFAM" id="SSF52540">
    <property type="entry name" value="P-loop containing nucleoside triphosphate hydrolases"/>
    <property type="match status" value="1"/>
</dbReference>
<dbReference type="Gene3D" id="3.40.50.10660">
    <property type="entry name" value="PrpR receptor domain-like"/>
    <property type="match status" value="1"/>
</dbReference>
<dbReference type="InterPro" id="IPR010524">
    <property type="entry name" value="Sig_transdc_resp-reg_PrpR_N"/>
</dbReference>
<keyword evidence="4" id="KW-0804">Transcription</keyword>
<dbReference type="Pfam" id="PF14532">
    <property type="entry name" value="Sigma54_activ_2"/>
    <property type="match status" value="1"/>
</dbReference>
<dbReference type="InterPro" id="IPR027417">
    <property type="entry name" value="P-loop_NTPase"/>
</dbReference>
<dbReference type="EMBL" id="CP026118">
    <property type="protein sequence ID" value="QAS53522.1"/>
    <property type="molecule type" value="Genomic_DNA"/>
</dbReference>
<dbReference type="Pfam" id="PF06506">
    <property type="entry name" value="PrpR_N"/>
    <property type="match status" value="1"/>
</dbReference>
<dbReference type="OrthoDB" id="9771372at2"/>
<dbReference type="PRINTS" id="PR01590">
    <property type="entry name" value="HTHFIS"/>
</dbReference>
<dbReference type="GO" id="GO:0043565">
    <property type="term" value="F:sequence-specific DNA binding"/>
    <property type="evidence" value="ECO:0007669"/>
    <property type="project" value="InterPro"/>
</dbReference>
<evidence type="ECO:0000313" key="7">
    <source>
        <dbReference type="Proteomes" id="UP000287756"/>
    </source>
</evidence>
<dbReference type="GO" id="GO:0006355">
    <property type="term" value="P:regulation of DNA-templated transcription"/>
    <property type="evidence" value="ECO:0007669"/>
    <property type="project" value="InterPro"/>
</dbReference>
<dbReference type="Gene3D" id="1.10.10.60">
    <property type="entry name" value="Homeodomain-like"/>
    <property type="match status" value="1"/>
</dbReference>
<keyword evidence="1" id="KW-0547">Nucleotide-binding</keyword>
<organism evidence="6 7">
    <name type="scientific">Halobacillus litoralis</name>
    <dbReference type="NCBI Taxonomy" id="45668"/>
    <lineage>
        <taxon>Bacteria</taxon>
        <taxon>Bacillati</taxon>
        <taxon>Bacillota</taxon>
        <taxon>Bacilli</taxon>
        <taxon>Bacillales</taxon>
        <taxon>Bacillaceae</taxon>
        <taxon>Halobacillus</taxon>
    </lineage>
</organism>
<dbReference type="SUPFAM" id="SSF159800">
    <property type="entry name" value="PrpR receptor domain-like"/>
    <property type="match status" value="1"/>
</dbReference>
<evidence type="ECO:0000259" key="5">
    <source>
        <dbReference type="PROSITE" id="PS50045"/>
    </source>
</evidence>
<dbReference type="Gene3D" id="3.40.50.300">
    <property type="entry name" value="P-loop containing nucleotide triphosphate hydrolases"/>
    <property type="match status" value="1"/>
</dbReference>
<evidence type="ECO:0000256" key="4">
    <source>
        <dbReference type="ARBA" id="ARBA00023163"/>
    </source>
</evidence>
<keyword evidence="3" id="KW-0805">Transcription regulation</keyword>
<dbReference type="InterPro" id="IPR009057">
    <property type="entry name" value="Homeodomain-like_sf"/>
</dbReference>
<evidence type="ECO:0000256" key="2">
    <source>
        <dbReference type="ARBA" id="ARBA00022840"/>
    </source>
</evidence>
<dbReference type="RefSeq" id="WP_128525795.1">
    <property type="nucleotide sequence ID" value="NZ_CP026118.1"/>
</dbReference>
<evidence type="ECO:0000256" key="3">
    <source>
        <dbReference type="ARBA" id="ARBA00023015"/>
    </source>
</evidence>
<dbReference type="Gene3D" id="1.10.8.60">
    <property type="match status" value="1"/>
</dbReference>
<sequence>MIKALLIAPYQGLAEIAKNYKDVDPHLKVDVKSGNLEDGVGIAKQAEADGYDLIISRGGTASLIEEKVKVPVVDIKVSGYDILRILTLLRGTNGKAALVGFANISRGASTICSILDMDVRTITITNSDEVTEKLEELKAEGFSVVIGDVVTVHEAEKTGLQGILITSGKEAVLEAFDEAKRLYHLLQKMQTQAGIFSDALEKFPHPLITVKQDRGLIFKNEKFREVMDDQFVESAEVMALTEEVVRGKEKVWKPVEYQNKSYFLVAYPLNSDEDYVNILIYNGFTQKEEGVKLYPNFSHKSIPGESTAAVSLRNNLKRYASMDAPLWIEGEPGTGRMTYAGNLHFERFQQRAPLVSVNLMKVSIDRLRDLFFANVESLPKEGTIVFHNIHKINEDERDRAEAFIRDISERYQTILLSPDDVESLVKEGQVSHSLYYDVPEARIHLPALRNRTEDIKSFVQVFIAQSHIDYGSETVGIREEAVNELMTHDWPGNIDQLKTTLEKLMAMTNGSFIERKDVETLIHKEKPSEQPDFDHSISVQGTLKDMEKRIIMQVMQEENNNQSKVSKRLGMNRTTLWRKLNS</sequence>